<comment type="caution">
    <text evidence="1">The sequence shown here is derived from an EMBL/GenBank/DDBJ whole genome shotgun (WGS) entry which is preliminary data.</text>
</comment>
<organism evidence="1 2">
    <name type="scientific">Trifolium medium</name>
    <dbReference type="NCBI Taxonomy" id="97028"/>
    <lineage>
        <taxon>Eukaryota</taxon>
        <taxon>Viridiplantae</taxon>
        <taxon>Streptophyta</taxon>
        <taxon>Embryophyta</taxon>
        <taxon>Tracheophyta</taxon>
        <taxon>Spermatophyta</taxon>
        <taxon>Magnoliopsida</taxon>
        <taxon>eudicotyledons</taxon>
        <taxon>Gunneridae</taxon>
        <taxon>Pentapetalae</taxon>
        <taxon>rosids</taxon>
        <taxon>fabids</taxon>
        <taxon>Fabales</taxon>
        <taxon>Fabaceae</taxon>
        <taxon>Papilionoideae</taxon>
        <taxon>50 kb inversion clade</taxon>
        <taxon>NPAAA clade</taxon>
        <taxon>Hologalegina</taxon>
        <taxon>IRL clade</taxon>
        <taxon>Trifolieae</taxon>
        <taxon>Trifolium</taxon>
    </lineage>
</organism>
<dbReference type="Proteomes" id="UP000265520">
    <property type="component" value="Unassembled WGS sequence"/>
</dbReference>
<evidence type="ECO:0000313" key="2">
    <source>
        <dbReference type="Proteomes" id="UP000265520"/>
    </source>
</evidence>
<proteinExistence type="predicted"/>
<evidence type="ECO:0000313" key="1">
    <source>
        <dbReference type="EMBL" id="MCH99458.1"/>
    </source>
</evidence>
<dbReference type="EMBL" id="LXQA010040370">
    <property type="protein sequence ID" value="MCH99458.1"/>
    <property type="molecule type" value="Genomic_DNA"/>
</dbReference>
<dbReference type="AlphaFoldDB" id="A0A392NK46"/>
<accession>A0A392NK46</accession>
<protein>
    <submittedName>
        <fullName evidence="1">Uncharacterized protein</fullName>
    </submittedName>
</protein>
<sequence>MFFVFVRAAVNFQISTNFFDFKGVFLLVQSSVLHETTTFVTFVKRRTNSKAYPTLPLHLRRP</sequence>
<name>A0A392NK46_9FABA</name>
<reference evidence="1 2" key="1">
    <citation type="journal article" date="2018" name="Front. Plant Sci.">
        <title>Red Clover (Trifolium pratense) and Zigzag Clover (T. medium) - A Picture of Genomic Similarities and Differences.</title>
        <authorList>
            <person name="Dluhosova J."/>
            <person name="Istvanek J."/>
            <person name="Nedelnik J."/>
            <person name="Repkova J."/>
        </authorList>
    </citation>
    <scope>NUCLEOTIDE SEQUENCE [LARGE SCALE GENOMIC DNA]</scope>
    <source>
        <strain evidence="2">cv. 10/8</strain>
        <tissue evidence="1">Leaf</tissue>
    </source>
</reference>
<keyword evidence="2" id="KW-1185">Reference proteome</keyword>